<gene>
    <name evidence="3" type="ORF">BCV69DRAFT_210108</name>
</gene>
<feature type="region of interest" description="Disordered" evidence="1">
    <location>
        <begin position="305"/>
        <end position="326"/>
    </location>
</feature>
<evidence type="ECO:0000256" key="1">
    <source>
        <dbReference type="SAM" id="MobiDB-lite"/>
    </source>
</evidence>
<feature type="region of interest" description="Disordered" evidence="1">
    <location>
        <begin position="205"/>
        <end position="225"/>
    </location>
</feature>
<protein>
    <submittedName>
        <fullName evidence="3">Uncharacterized protein</fullName>
    </submittedName>
</protein>
<dbReference type="GeneID" id="37011477"/>
<feature type="region of interest" description="Disordered" evidence="1">
    <location>
        <begin position="690"/>
        <end position="723"/>
    </location>
</feature>
<feature type="compositionally biased region" description="Low complexity" evidence="1">
    <location>
        <begin position="699"/>
        <end position="715"/>
    </location>
</feature>
<evidence type="ECO:0000313" key="4">
    <source>
        <dbReference type="Proteomes" id="UP000245942"/>
    </source>
</evidence>
<accession>A0A316U5G5</accession>
<sequence>MPPPLLSLALVALILSACSSSFSGFLTASASFVLVYLSPPRPRKKVSFSDKRNEVYQIDSSDSGLDDDVVPPTSPIKDALAHVNPLWTSDDLLGRLTSIEEEDDEAQVDSKPYSISVEDYVPIAAMSLPPMEHSSSSLENNVIEAVREDHQNLTDNIGMSQSTSALPVSEQPPPLASVVATFAAATVTAATQVATSAAQEVAAASAAQASGQDEAPPQNEARREQSRNDGFFSLLSLAAAIHRDLVEERARARHNFIQPAHHLYNLAYRAQLRREAEAALSADRLINLARRLAAPVVPVPTLVVSPPTESERQAPVPPNTPTSATTATTVCGASHEETDVDVDEVDQSLEDLQPLRQDDTELDTSNVDLFSLPISRVEGHMDRRLSIFSCASMPARRAPPTFAPLSRVASDPLPMRSTTEEDVPISSAESLAETRAPYDNGVGLRTPVSPRRVGQRILPIHRPWASASSPALIPPFTPSDTALQSGASLPNQRPISLVHKRSFSDSHYNYVMAHHPDHVASLDSPPLPRCSTPPRAHYRDQSRSAPVSRRSTADSSSRAEHTVSGSGAARSASALGLTTTTPSNFSATFLSTPLEELESQINSALSDESFDESLRLAGYSWGIGTIPFLTGRDGTPGPAQAEAAGDGNDINSGMMHSSALGSQAFSDSPPLPSSPTATLIASSASLVQQTDPDFTPRIGSACGSSDSGSSASTTRPPRPSPLFSEVLECLGLPVEGTGDSGRLGERQRTLIPGSQLGNQSGDVAQHEEEQQCDLDLTSDLPVALEQSTPLLRSSSSFSSPTQSDNQTGKQKQKEGLALFSLSLPREGEDEMVTTPLPPPPALGRAQRARVDSGCSKVTAITNADADADANLIGLGIVIGREVEAAQDCKAGEEMTELRGECEGIPPQGSC</sequence>
<feature type="compositionally biased region" description="Polar residues" evidence="1">
    <location>
        <begin position="478"/>
        <end position="489"/>
    </location>
</feature>
<proteinExistence type="predicted"/>
<feature type="region of interest" description="Disordered" evidence="1">
    <location>
        <begin position="789"/>
        <end position="814"/>
    </location>
</feature>
<feature type="compositionally biased region" description="Low complexity" evidence="1">
    <location>
        <begin position="789"/>
        <end position="803"/>
    </location>
</feature>
<feature type="region of interest" description="Disordered" evidence="1">
    <location>
        <begin position="469"/>
        <end position="489"/>
    </location>
</feature>
<dbReference type="RefSeq" id="XP_025347600.1">
    <property type="nucleotide sequence ID" value="XM_025489743.1"/>
</dbReference>
<dbReference type="Proteomes" id="UP000245942">
    <property type="component" value="Unassembled WGS sequence"/>
</dbReference>
<organism evidence="3 4">
    <name type="scientific">Pseudomicrostroma glucosiphilum</name>
    <dbReference type="NCBI Taxonomy" id="1684307"/>
    <lineage>
        <taxon>Eukaryota</taxon>
        <taxon>Fungi</taxon>
        <taxon>Dikarya</taxon>
        <taxon>Basidiomycota</taxon>
        <taxon>Ustilaginomycotina</taxon>
        <taxon>Exobasidiomycetes</taxon>
        <taxon>Microstromatales</taxon>
        <taxon>Microstromatales incertae sedis</taxon>
        <taxon>Pseudomicrostroma</taxon>
    </lineage>
</organism>
<dbReference type="EMBL" id="KZ819328">
    <property type="protein sequence ID" value="PWN20440.1"/>
    <property type="molecule type" value="Genomic_DNA"/>
</dbReference>
<feature type="region of interest" description="Disordered" evidence="1">
    <location>
        <begin position="519"/>
        <end position="572"/>
    </location>
</feature>
<dbReference type="AlphaFoldDB" id="A0A316U5G5"/>
<feature type="signal peptide" evidence="2">
    <location>
        <begin position="1"/>
        <end position="20"/>
    </location>
</feature>
<feature type="chain" id="PRO_5016321827" evidence="2">
    <location>
        <begin position="21"/>
        <end position="910"/>
    </location>
</feature>
<feature type="region of interest" description="Disordered" evidence="1">
    <location>
        <begin position="751"/>
        <end position="773"/>
    </location>
</feature>
<evidence type="ECO:0000256" key="2">
    <source>
        <dbReference type="SAM" id="SignalP"/>
    </source>
</evidence>
<keyword evidence="4" id="KW-1185">Reference proteome</keyword>
<keyword evidence="2" id="KW-0732">Signal</keyword>
<feature type="region of interest" description="Disordered" evidence="1">
    <location>
        <begin position="402"/>
        <end position="448"/>
    </location>
</feature>
<feature type="region of interest" description="Disordered" evidence="1">
    <location>
        <begin position="632"/>
        <end position="677"/>
    </location>
</feature>
<feature type="compositionally biased region" description="Polar residues" evidence="1">
    <location>
        <begin position="649"/>
        <end position="665"/>
    </location>
</feature>
<name>A0A316U5G5_9BASI</name>
<reference evidence="3 4" key="1">
    <citation type="journal article" date="2018" name="Mol. Biol. Evol.">
        <title>Broad Genomic Sampling Reveals a Smut Pathogenic Ancestry of the Fungal Clade Ustilaginomycotina.</title>
        <authorList>
            <person name="Kijpornyongpan T."/>
            <person name="Mondo S.J."/>
            <person name="Barry K."/>
            <person name="Sandor L."/>
            <person name="Lee J."/>
            <person name="Lipzen A."/>
            <person name="Pangilinan J."/>
            <person name="LaButti K."/>
            <person name="Hainaut M."/>
            <person name="Henrissat B."/>
            <person name="Grigoriev I.V."/>
            <person name="Spatafora J.W."/>
            <person name="Aime M.C."/>
        </authorList>
    </citation>
    <scope>NUCLEOTIDE SEQUENCE [LARGE SCALE GENOMIC DNA]</scope>
    <source>
        <strain evidence="3 4">MCA 4718</strain>
    </source>
</reference>
<evidence type="ECO:0000313" key="3">
    <source>
        <dbReference type="EMBL" id="PWN20440.1"/>
    </source>
</evidence>